<evidence type="ECO:0000313" key="3">
    <source>
        <dbReference type="EMBL" id="MDA0160301.1"/>
    </source>
</evidence>
<dbReference type="Gene3D" id="3.40.50.10140">
    <property type="entry name" value="Toll/interleukin-1 receptor homology (TIR) domain"/>
    <property type="match status" value="1"/>
</dbReference>
<keyword evidence="4" id="KW-1185">Reference proteome</keyword>
<sequence length="510" mass="56132">MSVASTDLGQPPTAPTGPRCFVSYRRSDSPSAARQIADALTARFGAENVFFDTRDLRAGTDWHRDITERVNASDVIVAVIGPQWVAIADERGRRRVLQPEEEDVVRTEIEAALRSGGRVVPVLVDDAALPARDVLPRPFRPITTYNAVTLRHATWERDLEALVDALAVPPPVEAPAPAALTAPAEEWEPRAGGPPESHYRRIAKALSRGMLVPVIGAGVYSPAQAETWVPGSGRLPNASELARALSERFGRESQSADLAEVAQQVLATEGPKPLERALRDLLLNTPVEPSPIHHALARWPALLRAAECESFPLLVTTTYDTGLERAFERAGEPFDLAVCIASGNDRGRFLHIPWYDVEDRAIEPIARPNEYVEFPIDDYGDLSRTIILKVHGGAVHDAPPGLKVPTGFLVTEDDYIGFLSESPAENLVPAQLLNKLRESHFLFLGYGVREWSLRVFLRRVWHDGGPGATSWAVQAGTDELDDDFWRTLEVERFDASPVDYLADLQQLLRG</sequence>
<dbReference type="EMBL" id="JAPDOD010000005">
    <property type="protein sequence ID" value="MDA0160301.1"/>
    <property type="molecule type" value="Genomic_DNA"/>
</dbReference>
<dbReference type="InterPro" id="IPR035897">
    <property type="entry name" value="Toll_tir_struct_dom_sf"/>
</dbReference>
<dbReference type="Pfam" id="PF13676">
    <property type="entry name" value="TIR_2"/>
    <property type="match status" value="1"/>
</dbReference>
<name>A0A9X3MR13_9ACTN</name>
<dbReference type="RefSeq" id="WP_270039074.1">
    <property type="nucleotide sequence ID" value="NZ_JAPDOD010000005.1"/>
</dbReference>
<gene>
    <name evidence="3" type="ORF">OM076_08500</name>
</gene>
<evidence type="ECO:0000259" key="2">
    <source>
        <dbReference type="PROSITE" id="PS50104"/>
    </source>
</evidence>
<evidence type="ECO:0000313" key="4">
    <source>
        <dbReference type="Proteomes" id="UP001149140"/>
    </source>
</evidence>
<protein>
    <submittedName>
        <fullName evidence="3">TIR domain-containing protein</fullName>
    </submittedName>
</protein>
<dbReference type="Pfam" id="PF13289">
    <property type="entry name" value="SIR2_2"/>
    <property type="match status" value="1"/>
</dbReference>
<comment type="caution">
    <text evidence="3">The sequence shown here is derived from an EMBL/GenBank/DDBJ whole genome shotgun (WGS) entry which is preliminary data.</text>
</comment>
<evidence type="ECO:0000256" key="1">
    <source>
        <dbReference type="SAM" id="MobiDB-lite"/>
    </source>
</evidence>
<dbReference type="Proteomes" id="UP001149140">
    <property type="component" value="Unassembled WGS sequence"/>
</dbReference>
<dbReference type="AlphaFoldDB" id="A0A9X3MR13"/>
<accession>A0A9X3MR13</accession>
<dbReference type="SUPFAM" id="SSF52200">
    <property type="entry name" value="Toll/Interleukin receptor TIR domain"/>
    <property type="match status" value="1"/>
</dbReference>
<organism evidence="3 4">
    <name type="scientific">Solirubrobacter ginsenosidimutans</name>
    <dbReference type="NCBI Taxonomy" id="490573"/>
    <lineage>
        <taxon>Bacteria</taxon>
        <taxon>Bacillati</taxon>
        <taxon>Actinomycetota</taxon>
        <taxon>Thermoleophilia</taxon>
        <taxon>Solirubrobacterales</taxon>
        <taxon>Solirubrobacteraceae</taxon>
        <taxon>Solirubrobacter</taxon>
    </lineage>
</organism>
<feature type="region of interest" description="Disordered" evidence="1">
    <location>
        <begin position="1"/>
        <end position="21"/>
    </location>
</feature>
<dbReference type="PROSITE" id="PS50104">
    <property type="entry name" value="TIR"/>
    <property type="match status" value="1"/>
</dbReference>
<proteinExistence type="predicted"/>
<dbReference type="GO" id="GO:0007165">
    <property type="term" value="P:signal transduction"/>
    <property type="evidence" value="ECO:0007669"/>
    <property type="project" value="InterPro"/>
</dbReference>
<feature type="domain" description="TIR" evidence="2">
    <location>
        <begin position="16"/>
        <end position="162"/>
    </location>
</feature>
<dbReference type="InterPro" id="IPR000157">
    <property type="entry name" value="TIR_dom"/>
</dbReference>
<reference evidence="3" key="1">
    <citation type="submission" date="2022-10" db="EMBL/GenBank/DDBJ databases">
        <title>The WGS of Solirubrobacter ginsenosidimutans DSM 21036.</title>
        <authorList>
            <person name="Jiang Z."/>
        </authorList>
    </citation>
    <scope>NUCLEOTIDE SEQUENCE</scope>
    <source>
        <strain evidence="3">DSM 21036</strain>
    </source>
</reference>